<evidence type="ECO:0000313" key="4">
    <source>
        <dbReference type="Proteomes" id="UP000030063"/>
    </source>
</evidence>
<dbReference type="STRING" id="1395571.TMS3_0105715"/>
<keyword evidence="3" id="KW-0808">Transferase</keyword>
<dbReference type="SUPFAM" id="SSF53448">
    <property type="entry name" value="Nucleotide-diphospho-sugar transferases"/>
    <property type="match status" value="1"/>
</dbReference>
<dbReference type="InterPro" id="IPR050834">
    <property type="entry name" value="Glycosyltransf_2"/>
</dbReference>
<accession>A0A0A1YR36</accession>
<dbReference type="GO" id="GO:0016740">
    <property type="term" value="F:transferase activity"/>
    <property type="evidence" value="ECO:0007669"/>
    <property type="project" value="UniProtKB-KW"/>
</dbReference>
<dbReference type="Proteomes" id="UP000030063">
    <property type="component" value="Unassembled WGS sequence"/>
</dbReference>
<keyword evidence="1" id="KW-0472">Membrane</keyword>
<name>A0A0A1YR36_9PSED</name>
<dbReference type="AlphaFoldDB" id="A0A0A1YR36"/>
<organism evidence="3 4">
    <name type="scientific">Pseudomonas taeanensis MS-3</name>
    <dbReference type="NCBI Taxonomy" id="1395571"/>
    <lineage>
        <taxon>Bacteria</taxon>
        <taxon>Pseudomonadati</taxon>
        <taxon>Pseudomonadota</taxon>
        <taxon>Gammaproteobacteria</taxon>
        <taxon>Pseudomonadales</taxon>
        <taxon>Pseudomonadaceae</taxon>
        <taxon>Pseudomonas</taxon>
    </lineage>
</organism>
<protein>
    <submittedName>
        <fullName evidence="3">Glycosyl transferase</fullName>
    </submittedName>
</protein>
<dbReference type="EMBL" id="AWSQ01000001">
    <property type="protein sequence ID" value="KFX71424.1"/>
    <property type="molecule type" value="Genomic_DNA"/>
</dbReference>
<comment type="caution">
    <text evidence="3">The sequence shown here is derived from an EMBL/GenBank/DDBJ whole genome shotgun (WGS) entry which is preliminary data.</text>
</comment>
<dbReference type="PANTHER" id="PTHR43685:SF11">
    <property type="entry name" value="GLYCOSYLTRANSFERASE TAGX-RELATED"/>
    <property type="match status" value="1"/>
</dbReference>
<dbReference type="eggNOG" id="COG1215">
    <property type="taxonomic scope" value="Bacteria"/>
</dbReference>
<keyword evidence="1" id="KW-0997">Cell inner membrane</keyword>
<dbReference type="Gene3D" id="3.90.550.10">
    <property type="entry name" value="Spore Coat Polysaccharide Biosynthesis Protein SpsA, Chain A"/>
    <property type="match status" value="1"/>
</dbReference>
<keyword evidence="4" id="KW-1185">Reference proteome</keyword>
<evidence type="ECO:0000256" key="1">
    <source>
        <dbReference type="ARBA" id="ARBA00022519"/>
    </source>
</evidence>
<dbReference type="RefSeq" id="WP_025164267.1">
    <property type="nucleotide sequence ID" value="NZ_AWSQ01000001.1"/>
</dbReference>
<reference evidence="3 4" key="1">
    <citation type="journal article" date="2014" name="Genome Announc.">
        <title>Draft Genome Sequence of Petroleum Oil-Degrading Marine Bacterium Pseudomonas taeanensis Strain MS-3, Isolated from a Crude Oil-Contaminated Seashore.</title>
        <authorList>
            <person name="Lee S.Y."/>
            <person name="Kim S.H."/>
            <person name="Lee D.G."/>
            <person name="Shin S."/>
            <person name="Yun S.H."/>
            <person name="Choi C.W."/>
            <person name="Chung Y.H."/>
            <person name="Choi J.S."/>
            <person name="Kahng H.Y."/>
            <person name="Kim S.I."/>
        </authorList>
    </citation>
    <scope>NUCLEOTIDE SEQUENCE [LARGE SCALE GENOMIC DNA]</scope>
    <source>
        <strain evidence="3 4">MS-3</strain>
    </source>
</reference>
<gene>
    <name evidence="3" type="ORF">TMS3_0105715</name>
</gene>
<evidence type="ECO:0000313" key="3">
    <source>
        <dbReference type="EMBL" id="KFX71424.1"/>
    </source>
</evidence>
<dbReference type="InterPro" id="IPR029044">
    <property type="entry name" value="Nucleotide-diphossugar_trans"/>
</dbReference>
<sequence length="296" mass="33335">MSSVQDLEQPLVTVIIPSYNHAEYIEQSILSVLGQSYPRVELLVVDDGSQDDSVAVIRRLQAIHGFDFRVQANQGLSRTLNDTIARAKGSLIAPFGSDDIMRPDRLFLQVAHLRGKPEVGICAGNIETIDEAGQVLPRQRLRPARRLTFDDIFLSQQPGAPAPTMLFRREALEAVGGFDPEIRLEDLLIKLKITQAGYVIDVLDAVLAQYRTHERNTYKNYRFMIDNVLKTYALFSAHPAHAEVCARFINSMLLKCARNDKALARELLSQLPWRFWNRKTLRALGRLLLPAGQTST</sequence>
<feature type="domain" description="Glycosyltransferase 2-like" evidence="2">
    <location>
        <begin position="13"/>
        <end position="175"/>
    </location>
</feature>
<keyword evidence="1" id="KW-1003">Cell membrane</keyword>
<dbReference type="Pfam" id="PF00535">
    <property type="entry name" value="Glycos_transf_2"/>
    <property type="match status" value="1"/>
</dbReference>
<dbReference type="InterPro" id="IPR001173">
    <property type="entry name" value="Glyco_trans_2-like"/>
</dbReference>
<dbReference type="OrthoDB" id="8742915at2"/>
<evidence type="ECO:0000259" key="2">
    <source>
        <dbReference type="Pfam" id="PF00535"/>
    </source>
</evidence>
<dbReference type="PANTHER" id="PTHR43685">
    <property type="entry name" value="GLYCOSYLTRANSFERASE"/>
    <property type="match status" value="1"/>
</dbReference>
<proteinExistence type="predicted"/>